<organism evidence="1 2">
    <name type="scientific">Melastoma candidum</name>
    <dbReference type="NCBI Taxonomy" id="119954"/>
    <lineage>
        <taxon>Eukaryota</taxon>
        <taxon>Viridiplantae</taxon>
        <taxon>Streptophyta</taxon>
        <taxon>Embryophyta</taxon>
        <taxon>Tracheophyta</taxon>
        <taxon>Spermatophyta</taxon>
        <taxon>Magnoliopsida</taxon>
        <taxon>eudicotyledons</taxon>
        <taxon>Gunneridae</taxon>
        <taxon>Pentapetalae</taxon>
        <taxon>rosids</taxon>
        <taxon>malvids</taxon>
        <taxon>Myrtales</taxon>
        <taxon>Melastomataceae</taxon>
        <taxon>Melastomatoideae</taxon>
        <taxon>Melastomateae</taxon>
        <taxon>Melastoma</taxon>
    </lineage>
</organism>
<keyword evidence="2" id="KW-1185">Reference proteome</keyword>
<dbReference type="Proteomes" id="UP001057402">
    <property type="component" value="Chromosome 7"/>
</dbReference>
<evidence type="ECO:0000313" key="1">
    <source>
        <dbReference type="EMBL" id="KAI4339767.1"/>
    </source>
</evidence>
<dbReference type="EMBL" id="CM042886">
    <property type="protein sequence ID" value="KAI4339767.1"/>
    <property type="molecule type" value="Genomic_DNA"/>
</dbReference>
<name>A0ACB9NVR6_9MYRT</name>
<gene>
    <name evidence="1" type="ORF">MLD38_024674</name>
</gene>
<reference evidence="2" key="1">
    <citation type="journal article" date="2023" name="Front. Plant Sci.">
        <title>Chromosomal-level genome assembly of Melastoma candidum provides insights into trichome evolution.</title>
        <authorList>
            <person name="Zhong Y."/>
            <person name="Wu W."/>
            <person name="Sun C."/>
            <person name="Zou P."/>
            <person name="Liu Y."/>
            <person name="Dai S."/>
            <person name="Zhou R."/>
        </authorList>
    </citation>
    <scope>NUCLEOTIDE SEQUENCE [LARGE SCALE GENOMIC DNA]</scope>
</reference>
<protein>
    <submittedName>
        <fullName evidence="1">Uncharacterized protein</fullName>
    </submittedName>
</protein>
<proteinExistence type="predicted"/>
<accession>A0ACB9NVR6</accession>
<sequence>MAKGKRRVKLAAATTNDNLSSSTSSPSSMAASLSTTDAEPPQHCEGENKACQEEVENLKTYSATASVNHNDSMRKLKEYYLRKLNILEEQVKELKKKQDAQSQLSTYRRKNDEGVKAMQYEIQKLKVQKVQLQCKLKLESVQSRICKATLEKEILQVKKEGRKNNYEMHKLSAVNQRQKQVIQRKTEEAIMVSNRLKQLVELREASLNRRPGSNNGADGVGVIKQELEVTSQINQICSEYEQQLQLLMDEVEKVNQEAEVLKEENIRLLLQAKDLECREDAELKDLKEDMLRLNSLFKQLEISSAKSNLSDQLQEESSHASLSIGSTARTSDTETSGARKSRQNNIFPDERKATITCCSCTKRSLCKTTKCVCRAAGGSCRISCGCSPSKCTNQENHAVKAENSLKIEANDGDLSSAETKTDNSDESKVATTLLQTESPWVSEAAPPLTQSIPESHPTVGDDHCGLKKMPLYDIANTLVKSFTGKHNQKKKGRN</sequence>
<comment type="caution">
    <text evidence="1">The sequence shown here is derived from an EMBL/GenBank/DDBJ whole genome shotgun (WGS) entry which is preliminary data.</text>
</comment>
<evidence type="ECO:0000313" key="2">
    <source>
        <dbReference type="Proteomes" id="UP001057402"/>
    </source>
</evidence>